<evidence type="ECO:0000313" key="4">
    <source>
        <dbReference type="EMBL" id="MFB9325915.1"/>
    </source>
</evidence>
<dbReference type="EMBL" id="JBHMDO010000015">
    <property type="protein sequence ID" value="MFB9325915.1"/>
    <property type="molecule type" value="Genomic_DNA"/>
</dbReference>
<dbReference type="PIRSF" id="PIRSF021362">
    <property type="entry name" value="UCP021362_HAD"/>
    <property type="match status" value="1"/>
</dbReference>
<dbReference type="Proteomes" id="UP001589747">
    <property type="component" value="Unassembled WGS sequence"/>
</dbReference>
<keyword evidence="2 3" id="KW-0378">Hydrolase</keyword>
<reference evidence="4 5" key="1">
    <citation type="submission" date="2024-09" db="EMBL/GenBank/DDBJ databases">
        <authorList>
            <person name="Sun Q."/>
            <person name="Mori K."/>
        </authorList>
    </citation>
    <scope>NUCLEOTIDE SEQUENCE [LARGE SCALE GENOMIC DNA]</scope>
    <source>
        <strain evidence="4 5">TISTR 2452</strain>
    </source>
</reference>
<dbReference type="PANTHER" id="PTHR35134:SF2">
    <property type="entry name" value="NUCLEOTIDASE YQFW-RELATED"/>
    <property type="match status" value="1"/>
</dbReference>
<comment type="similarity">
    <text evidence="1 3">Belongs to the 5'(3')-deoxyribonucleotidase family.</text>
</comment>
<proteinExistence type="inferred from homology"/>
<dbReference type="InterPro" id="IPR023214">
    <property type="entry name" value="HAD_sf"/>
</dbReference>
<dbReference type="InterPro" id="IPR052419">
    <property type="entry name" value="5_3-deoxyribonucleotidase-like"/>
</dbReference>
<dbReference type="InterPro" id="IPR036412">
    <property type="entry name" value="HAD-like_sf"/>
</dbReference>
<dbReference type="InterPro" id="IPR010708">
    <property type="entry name" value="5'(3')-deoxyribonucleotidase"/>
</dbReference>
<dbReference type="InterPro" id="IPR009206">
    <property type="entry name" value="Nucleotidase_putative"/>
</dbReference>
<evidence type="ECO:0000256" key="2">
    <source>
        <dbReference type="ARBA" id="ARBA00022801"/>
    </source>
</evidence>
<dbReference type="EC" id="3.1.3.-" evidence="3"/>
<dbReference type="Gene3D" id="3.40.50.1000">
    <property type="entry name" value="HAD superfamily/HAD-like"/>
    <property type="match status" value="1"/>
</dbReference>
<comment type="caution">
    <text evidence="4">The sequence shown here is derived from an EMBL/GenBank/DDBJ whole genome shotgun (WGS) entry which is preliminary data.</text>
</comment>
<gene>
    <name evidence="4" type="ORF">ACFFSY_08240</name>
</gene>
<accession>A0ABV5KL22</accession>
<evidence type="ECO:0000313" key="5">
    <source>
        <dbReference type="Proteomes" id="UP001589747"/>
    </source>
</evidence>
<protein>
    <recommendedName>
        <fullName evidence="3">Nucleotidase</fullName>
        <ecNumber evidence="3">3.1.3.-</ecNumber>
    </recommendedName>
</protein>
<evidence type="ECO:0000256" key="1">
    <source>
        <dbReference type="ARBA" id="ARBA00009589"/>
    </source>
</evidence>
<organism evidence="4 5">
    <name type="scientific">Paenibacillus aurantiacus</name>
    <dbReference type="NCBI Taxonomy" id="1936118"/>
    <lineage>
        <taxon>Bacteria</taxon>
        <taxon>Bacillati</taxon>
        <taxon>Bacillota</taxon>
        <taxon>Bacilli</taxon>
        <taxon>Bacillales</taxon>
        <taxon>Paenibacillaceae</taxon>
        <taxon>Paenibacillus</taxon>
    </lineage>
</organism>
<dbReference type="PANTHER" id="PTHR35134">
    <property type="entry name" value="NUCLEOTIDASE YQFW-RELATED"/>
    <property type="match status" value="1"/>
</dbReference>
<sequence>MKFGFDIDDTLINLRQFAFEIYSRKLNKQVDIAEFHKLTDVPIHSLFGLTREEGGRMWNDNRSEIYFTACPPFPNAIEVLQQLVEDGHEVYYITARAPEFCEQTREWMIAAGFPVDPDKFYCGMSDTEKVHIIRKLGLDYYFDDKPAVLDTLAELPLLKAYVKDTSYNRQLTIPRITDWHELLTVLQEAAGNDGAEQQGSR</sequence>
<dbReference type="RefSeq" id="WP_377492652.1">
    <property type="nucleotide sequence ID" value="NZ_JBHMDO010000015.1"/>
</dbReference>
<keyword evidence="5" id="KW-1185">Reference proteome</keyword>
<dbReference type="Pfam" id="PF06941">
    <property type="entry name" value="NT5C"/>
    <property type="match status" value="1"/>
</dbReference>
<evidence type="ECO:0000256" key="3">
    <source>
        <dbReference type="PIRNR" id="PIRNR021362"/>
    </source>
</evidence>
<name>A0ABV5KL22_9BACL</name>
<dbReference type="SUPFAM" id="SSF56784">
    <property type="entry name" value="HAD-like"/>
    <property type="match status" value="1"/>
</dbReference>